<dbReference type="NCBIfam" id="NF003058">
    <property type="entry name" value="PRK03976.1"/>
    <property type="match status" value="1"/>
</dbReference>
<feature type="binding site" evidence="4">
    <location>
        <position position="59"/>
    </location>
    <ligand>
        <name>Zn(2+)</name>
        <dbReference type="ChEBI" id="CHEBI:29105"/>
    </ligand>
</feature>
<comment type="cofactor">
    <cofactor evidence="4">
        <name>Zn(2+)</name>
        <dbReference type="ChEBI" id="CHEBI:29105"/>
    </cofactor>
    <text evidence="4">Binds 1 zinc ion per subunit.</text>
</comment>
<feature type="zinc finger region" description="C4-type" evidence="4">
    <location>
        <begin position="41"/>
        <end position="62"/>
    </location>
</feature>
<keyword evidence="4" id="KW-0479">Metal-binding</keyword>
<gene>
    <name evidence="5" type="primary">rpl37A</name>
    <name evidence="4" type="synonym">rpl37ae</name>
    <name evidence="5" type="ORF">K9W45_07285</name>
</gene>
<evidence type="ECO:0000256" key="3">
    <source>
        <dbReference type="ARBA" id="ARBA00023274"/>
    </source>
</evidence>
<feature type="binding site" evidence="4">
    <location>
        <position position="41"/>
    </location>
    <ligand>
        <name>Zn(2+)</name>
        <dbReference type="ChEBI" id="CHEBI:29105"/>
    </ligand>
</feature>
<dbReference type="InterPro" id="IPR011331">
    <property type="entry name" value="Ribosomal_eL37/eL43"/>
</dbReference>
<organism evidence="5">
    <name type="scientific">Candidatus Heimdallarchaeum aukensis</name>
    <dbReference type="NCBI Taxonomy" id="2876573"/>
    <lineage>
        <taxon>Archaea</taxon>
        <taxon>Promethearchaeati</taxon>
        <taxon>Candidatus Heimdallarchaeota</taxon>
        <taxon>Candidatus Heimdallarchaeia (ex Rinke et al. 2021) (nom. nud.)</taxon>
        <taxon>Candidatus Heimdallarchaeales</taxon>
        <taxon>Candidatus Heimdallarchaeaceae</taxon>
        <taxon>Candidatus Heimdallarchaeum</taxon>
    </lineage>
</organism>
<dbReference type="NCBIfam" id="TIGR00280">
    <property type="entry name" value="eL43_euk_arch"/>
    <property type="match status" value="1"/>
</dbReference>
<dbReference type="GO" id="GO:0005840">
    <property type="term" value="C:ribosome"/>
    <property type="evidence" value="ECO:0007669"/>
    <property type="project" value="UniProtKB-KW"/>
</dbReference>
<dbReference type="GO" id="GO:1990904">
    <property type="term" value="C:ribonucleoprotein complex"/>
    <property type="evidence" value="ECO:0007669"/>
    <property type="project" value="UniProtKB-KW"/>
</dbReference>
<dbReference type="Gene3D" id="2.20.25.30">
    <property type="match status" value="1"/>
</dbReference>
<dbReference type="Proteomes" id="UP001201020">
    <property type="component" value="Chromosome"/>
</dbReference>
<keyword evidence="4" id="KW-0863">Zinc-finger</keyword>
<comment type="subunit">
    <text evidence="4">Part of the 50S ribosomal subunit.</text>
</comment>
<dbReference type="HAMAP" id="MF_00327">
    <property type="entry name" value="Ribosomal_eL43"/>
    <property type="match status" value="1"/>
</dbReference>
<keyword evidence="4" id="KW-0699">rRNA-binding</keyword>
<reference evidence="5" key="1">
    <citation type="journal article" date="2022" name="Nat. Microbiol.">
        <title>Unique mobile elements and scalable gene flow at the prokaryote-eukaryote boundary revealed by circularized Asgard archaea genomes.</title>
        <authorList>
            <person name="Wu F."/>
            <person name="Speth D.R."/>
            <person name="Philosof A."/>
            <person name="Cremiere A."/>
            <person name="Narayanan A."/>
            <person name="Barco R.A."/>
            <person name="Connon S.A."/>
            <person name="Amend J.P."/>
            <person name="Antoshechkin I.A."/>
            <person name="Orphan V.J."/>
        </authorList>
    </citation>
    <scope>NUCLEOTIDE SEQUENCE</scope>
    <source>
        <strain evidence="5">PM71</strain>
    </source>
</reference>
<protein>
    <recommendedName>
        <fullName evidence="4">Large ribosomal subunit protein eL43</fullName>
    </recommendedName>
</protein>
<dbReference type="InterPro" id="IPR002674">
    <property type="entry name" value="Ribosomal_eL43"/>
</dbReference>
<dbReference type="Pfam" id="PF01780">
    <property type="entry name" value="Ribosomal_L37ae"/>
    <property type="match status" value="1"/>
</dbReference>
<dbReference type="AlphaFoldDB" id="A0A9Y1BIU3"/>
<feature type="binding site" evidence="4">
    <location>
        <position position="44"/>
    </location>
    <ligand>
        <name>Zn(2+)</name>
        <dbReference type="ChEBI" id="CHEBI:29105"/>
    </ligand>
</feature>
<dbReference type="GO" id="GO:0003735">
    <property type="term" value="F:structural constituent of ribosome"/>
    <property type="evidence" value="ECO:0007669"/>
    <property type="project" value="InterPro"/>
</dbReference>
<dbReference type="InterPro" id="IPR011332">
    <property type="entry name" value="Ribosomal_zn-bd"/>
</dbReference>
<evidence type="ECO:0000256" key="1">
    <source>
        <dbReference type="ARBA" id="ARBA00022884"/>
    </source>
</evidence>
<evidence type="ECO:0000313" key="5">
    <source>
        <dbReference type="EMBL" id="UJG39666.1"/>
    </source>
</evidence>
<evidence type="ECO:0000256" key="2">
    <source>
        <dbReference type="ARBA" id="ARBA00022980"/>
    </source>
</evidence>
<dbReference type="EMBL" id="CP084166">
    <property type="protein sequence ID" value="UJG39666.1"/>
    <property type="molecule type" value="Genomic_DNA"/>
</dbReference>
<keyword evidence="2 4" id="KW-0689">Ribosomal protein</keyword>
<sequence>MITMARTKKVGSTGRFGTRYGSTIRKRVREVENRSKAKYKCPRCLKRTFKRDGLGIWVCTSCGEKRAGGAWEPQTSAGRSILRRITRIAESSE</sequence>
<name>A0A9Y1BIU3_9ARCH</name>
<feature type="binding site" evidence="4">
    <location>
        <position position="62"/>
    </location>
    <ligand>
        <name>Zn(2+)</name>
        <dbReference type="ChEBI" id="CHEBI:29105"/>
    </ligand>
</feature>
<proteinExistence type="inferred from homology"/>
<dbReference type="SUPFAM" id="SSF57829">
    <property type="entry name" value="Zn-binding ribosomal proteins"/>
    <property type="match status" value="1"/>
</dbReference>
<comment type="function">
    <text evidence="4">Binds to the 23S rRNA.</text>
</comment>
<dbReference type="GO" id="GO:0006412">
    <property type="term" value="P:translation"/>
    <property type="evidence" value="ECO:0007669"/>
    <property type="project" value="UniProtKB-UniRule"/>
</dbReference>
<keyword evidence="1 4" id="KW-0694">RNA-binding</keyword>
<keyword evidence="4" id="KW-0862">Zinc</keyword>
<evidence type="ECO:0000256" key="4">
    <source>
        <dbReference type="HAMAP-Rule" id="MF_00327"/>
    </source>
</evidence>
<keyword evidence="3 4" id="KW-0687">Ribonucleoprotein</keyword>
<dbReference type="GO" id="GO:0070180">
    <property type="term" value="F:large ribosomal subunit rRNA binding"/>
    <property type="evidence" value="ECO:0007669"/>
    <property type="project" value="UniProtKB-UniRule"/>
</dbReference>
<dbReference type="PANTHER" id="PTHR48129">
    <property type="entry name" value="60S RIBOSOMAL PROTEIN L37A"/>
    <property type="match status" value="1"/>
</dbReference>
<dbReference type="GO" id="GO:0008270">
    <property type="term" value="F:zinc ion binding"/>
    <property type="evidence" value="ECO:0007669"/>
    <property type="project" value="UniProtKB-UniRule"/>
</dbReference>
<dbReference type="InterPro" id="IPR050522">
    <property type="entry name" value="Ribosomal_protein_eL43"/>
</dbReference>
<dbReference type="PANTHER" id="PTHR48129:SF1">
    <property type="entry name" value="LARGE RIBOSOMAL SUBUNIT PROTEIN EL43"/>
    <property type="match status" value="1"/>
</dbReference>
<comment type="similarity">
    <text evidence="4">Belongs to the eukaryotic ribosomal protein eL43 family. Putative zinc-binding subfamily.</text>
</comment>
<accession>A0A9Y1BIU3</accession>